<sequence length="207" mass="24038">MENSVVASQYQVTSTEWVGLEVQTAMRENKLGKYAGTINVGTYVELVRNRMRVKVATAHAVAEKKRRLHEAETKYNVLWRRLAEEVELQRSSENTCESLRIDIEFIRCATIDLRNRLEASQVAFNEESQRVDEHTADSKKKYHAHASEAAAKLKALTKNEAARYSDHKLVERLKAKCNEMRSQRSLAEEQLCERRRNCQSRRRRIDS</sequence>
<protein>
    <submittedName>
        <fullName evidence="1">Uncharacterized protein</fullName>
    </submittedName>
</protein>
<gene>
    <name evidence="1" type="ORF">AXG93_903s1100</name>
</gene>
<name>A0A176VZA2_MARPO</name>
<accession>A0A176VZA2</accession>
<keyword evidence="2" id="KW-1185">Reference proteome</keyword>
<evidence type="ECO:0000313" key="2">
    <source>
        <dbReference type="Proteomes" id="UP000077202"/>
    </source>
</evidence>
<comment type="caution">
    <text evidence="1">The sequence shown here is derived from an EMBL/GenBank/DDBJ whole genome shotgun (WGS) entry which is preliminary data.</text>
</comment>
<proteinExistence type="predicted"/>
<dbReference type="EMBL" id="LVLJ01002247">
    <property type="protein sequence ID" value="OAE26149.1"/>
    <property type="molecule type" value="Genomic_DNA"/>
</dbReference>
<evidence type="ECO:0000313" key="1">
    <source>
        <dbReference type="EMBL" id="OAE26149.1"/>
    </source>
</evidence>
<reference evidence="1" key="1">
    <citation type="submission" date="2016-03" db="EMBL/GenBank/DDBJ databases">
        <title>Mechanisms controlling the formation of the plant cell surface in tip-growing cells are functionally conserved among land plants.</title>
        <authorList>
            <person name="Honkanen S."/>
            <person name="Jones V.A."/>
            <person name="Morieri G."/>
            <person name="Champion C."/>
            <person name="Hetherington A.J."/>
            <person name="Kelly S."/>
            <person name="Saint-Marcoux D."/>
            <person name="Proust H."/>
            <person name="Prescott H."/>
            <person name="Dolan L."/>
        </authorList>
    </citation>
    <scope>NUCLEOTIDE SEQUENCE [LARGE SCALE GENOMIC DNA]</scope>
    <source>
        <tissue evidence="1">Whole gametophyte</tissue>
    </source>
</reference>
<dbReference type="Proteomes" id="UP000077202">
    <property type="component" value="Unassembled WGS sequence"/>
</dbReference>
<organism evidence="1 2">
    <name type="scientific">Marchantia polymorpha subsp. ruderalis</name>
    <dbReference type="NCBI Taxonomy" id="1480154"/>
    <lineage>
        <taxon>Eukaryota</taxon>
        <taxon>Viridiplantae</taxon>
        <taxon>Streptophyta</taxon>
        <taxon>Embryophyta</taxon>
        <taxon>Marchantiophyta</taxon>
        <taxon>Marchantiopsida</taxon>
        <taxon>Marchantiidae</taxon>
        <taxon>Marchantiales</taxon>
        <taxon>Marchantiaceae</taxon>
        <taxon>Marchantia</taxon>
    </lineage>
</organism>
<dbReference type="AlphaFoldDB" id="A0A176VZA2"/>